<dbReference type="PROSITE" id="PS00941">
    <property type="entry name" value="CARBOXYLESTERASE_B_2"/>
    <property type="match status" value="1"/>
</dbReference>
<keyword evidence="2" id="KW-0719">Serine esterase</keyword>
<evidence type="ECO:0000256" key="6">
    <source>
        <dbReference type="RuleBase" id="RU361235"/>
    </source>
</evidence>
<reference evidence="8 9" key="2">
    <citation type="journal article" date="2010" name="Nucleic Acids Res.">
        <title>BeetleBase in 2010: revisions to provide comprehensive genomic information for Tribolium castaneum.</title>
        <authorList>
            <person name="Kim H.S."/>
            <person name="Murphy T."/>
            <person name="Xia J."/>
            <person name="Caragea D."/>
            <person name="Park Y."/>
            <person name="Beeman R.W."/>
            <person name="Lorenzen M.D."/>
            <person name="Butcher S."/>
            <person name="Manak J.R."/>
            <person name="Brown S.J."/>
        </authorList>
    </citation>
    <scope>GENOME REANNOTATION</scope>
    <source>
        <strain evidence="8 9">Georgia GA2</strain>
    </source>
</reference>
<keyword evidence="5" id="KW-0325">Glycoprotein</keyword>
<reference evidence="8 9" key="1">
    <citation type="journal article" date="2008" name="Nature">
        <title>The genome of the model beetle and pest Tribolium castaneum.</title>
        <authorList>
            <consortium name="Tribolium Genome Sequencing Consortium"/>
            <person name="Richards S."/>
            <person name="Gibbs R.A."/>
            <person name="Weinstock G.M."/>
            <person name="Brown S.J."/>
            <person name="Denell R."/>
            <person name="Beeman R.W."/>
            <person name="Gibbs R."/>
            <person name="Beeman R.W."/>
            <person name="Brown S.J."/>
            <person name="Bucher G."/>
            <person name="Friedrich M."/>
            <person name="Grimmelikhuijzen C.J."/>
            <person name="Klingler M."/>
            <person name="Lorenzen M."/>
            <person name="Richards S."/>
            <person name="Roth S."/>
            <person name="Schroder R."/>
            <person name="Tautz D."/>
            <person name="Zdobnov E.M."/>
            <person name="Muzny D."/>
            <person name="Gibbs R.A."/>
            <person name="Weinstock G.M."/>
            <person name="Attaway T."/>
            <person name="Bell S."/>
            <person name="Buhay C.J."/>
            <person name="Chandrabose M.N."/>
            <person name="Chavez D."/>
            <person name="Clerk-Blankenburg K.P."/>
            <person name="Cree A."/>
            <person name="Dao M."/>
            <person name="Davis C."/>
            <person name="Chacko J."/>
            <person name="Dinh H."/>
            <person name="Dugan-Rocha S."/>
            <person name="Fowler G."/>
            <person name="Garner T.T."/>
            <person name="Garnes J."/>
            <person name="Gnirke A."/>
            <person name="Hawes A."/>
            <person name="Hernandez J."/>
            <person name="Hines S."/>
            <person name="Holder M."/>
            <person name="Hume J."/>
            <person name="Jhangiani S.N."/>
            <person name="Joshi V."/>
            <person name="Khan Z.M."/>
            <person name="Jackson L."/>
            <person name="Kovar C."/>
            <person name="Kowis A."/>
            <person name="Lee S."/>
            <person name="Lewis L.R."/>
            <person name="Margolis J."/>
            <person name="Morgan M."/>
            <person name="Nazareth L.V."/>
            <person name="Nguyen N."/>
            <person name="Okwuonu G."/>
            <person name="Parker D."/>
            <person name="Richards S."/>
            <person name="Ruiz S.J."/>
            <person name="Santibanez J."/>
            <person name="Savard J."/>
            <person name="Scherer S.E."/>
            <person name="Schneider B."/>
            <person name="Sodergren E."/>
            <person name="Tautz D."/>
            <person name="Vattahil S."/>
            <person name="Villasana D."/>
            <person name="White C.S."/>
            <person name="Wright R."/>
            <person name="Park Y."/>
            <person name="Beeman R.W."/>
            <person name="Lord J."/>
            <person name="Oppert B."/>
            <person name="Lorenzen M."/>
            <person name="Brown S."/>
            <person name="Wang L."/>
            <person name="Savard J."/>
            <person name="Tautz D."/>
            <person name="Richards S."/>
            <person name="Weinstock G."/>
            <person name="Gibbs R.A."/>
            <person name="Liu Y."/>
            <person name="Worley K."/>
            <person name="Weinstock G."/>
            <person name="Elsik C.G."/>
            <person name="Reese J.T."/>
            <person name="Elhaik E."/>
            <person name="Landan G."/>
            <person name="Graur D."/>
            <person name="Arensburger P."/>
            <person name="Atkinson P."/>
            <person name="Beeman R.W."/>
            <person name="Beidler J."/>
            <person name="Brown S.J."/>
            <person name="Demuth J.P."/>
            <person name="Drury D.W."/>
            <person name="Du Y.Z."/>
            <person name="Fujiwara H."/>
            <person name="Lorenzen M."/>
            <person name="Maselli V."/>
            <person name="Osanai M."/>
            <person name="Park Y."/>
            <person name="Robertson H.M."/>
            <person name="Tu Z."/>
            <person name="Wang J.J."/>
            <person name="Wang S."/>
            <person name="Richards S."/>
            <person name="Song H."/>
            <person name="Zhang L."/>
            <person name="Sodergren E."/>
            <person name="Werner D."/>
            <person name="Stanke M."/>
            <person name="Morgenstern B."/>
            <person name="Solovyev V."/>
            <person name="Kosarev P."/>
            <person name="Brown G."/>
            <person name="Chen H.C."/>
            <person name="Ermolaeva O."/>
            <person name="Hlavina W."/>
            <person name="Kapustin Y."/>
            <person name="Kiryutin B."/>
            <person name="Kitts P."/>
            <person name="Maglott D."/>
            <person name="Pruitt K."/>
            <person name="Sapojnikov V."/>
            <person name="Souvorov A."/>
            <person name="Mackey A.J."/>
            <person name="Waterhouse R.M."/>
            <person name="Wyder S."/>
            <person name="Zdobnov E.M."/>
            <person name="Zdobnov E.M."/>
            <person name="Wyder S."/>
            <person name="Kriventseva E.V."/>
            <person name="Kadowaki T."/>
            <person name="Bork P."/>
            <person name="Aranda M."/>
            <person name="Bao R."/>
            <person name="Beermann A."/>
            <person name="Berns N."/>
            <person name="Bolognesi R."/>
            <person name="Bonneton F."/>
            <person name="Bopp D."/>
            <person name="Brown S.J."/>
            <person name="Bucher G."/>
            <person name="Butts T."/>
            <person name="Chaumot A."/>
            <person name="Denell R.E."/>
            <person name="Ferrier D.E."/>
            <person name="Friedrich M."/>
            <person name="Gordon C.M."/>
            <person name="Jindra M."/>
            <person name="Klingler M."/>
            <person name="Lan Q."/>
            <person name="Lattorff H.M."/>
            <person name="Laudet V."/>
            <person name="von Levetsow C."/>
            <person name="Liu Z."/>
            <person name="Lutz R."/>
            <person name="Lynch J.A."/>
            <person name="da Fonseca R.N."/>
            <person name="Posnien N."/>
            <person name="Reuter R."/>
            <person name="Roth S."/>
            <person name="Savard J."/>
            <person name="Schinko J.B."/>
            <person name="Schmitt C."/>
            <person name="Schoppmeier M."/>
            <person name="Schroder R."/>
            <person name="Shippy T.D."/>
            <person name="Simonnet F."/>
            <person name="Marques-Souza H."/>
            <person name="Tautz D."/>
            <person name="Tomoyasu Y."/>
            <person name="Trauner J."/>
            <person name="Van der Zee M."/>
            <person name="Vervoort M."/>
            <person name="Wittkopp N."/>
            <person name="Wimmer E.A."/>
            <person name="Yang X."/>
            <person name="Jones A.K."/>
            <person name="Sattelle D.B."/>
            <person name="Ebert P.R."/>
            <person name="Nelson D."/>
            <person name="Scott J.G."/>
            <person name="Beeman R.W."/>
            <person name="Muthukrishnan S."/>
            <person name="Kramer K.J."/>
            <person name="Arakane Y."/>
            <person name="Beeman R.W."/>
            <person name="Zhu Q."/>
            <person name="Hogenkamp D."/>
            <person name="Dixit R."/>
            <person name="Oppert B."/>
            <person name="Jiang H."/>
            <person name="Zou Z."/>
            <person name="Marshall J."/>
            <person name="Elpidina E."/>
            <person name="Vinokurov K."/>
            <person name="Oppert C."/>
            <person name="Zou Z."/>
            <person name="Evans J."/>
            <person name="Lu Z."/>
            <person name="Zhao P."/>
            <person name="Sumathipala N."/>
            <person name="Altincicek B."/>
            <person name="Vilcinskas A."/>
            <person name="Williams M."/>
            <person name="Hultmark D."/>
            <person name="Hetru C."/>
            <person name="Jiang H."/>
            <person name="Grimmelikhuijzen C.J."/>
            <person name="Hauser F."/>
            <person name="Cazzamali G."/>
            <person name="Williamson M."/>
            <person name="Park Y."/>
            <person name="Li B."/>
            <person name="Tanaka Y."/>
            <person name="Predel R."/>
            <person name="Neupert S."/>
            <person name="Schachtner J."/>
            <person name="Verleyen P."/>
            <person name="Raible F."/>
            <person name="Bork P."/>
            <person name="Friedrich M."/>
            <person name="Walden K.K."/>
            <person name="Robertson H.M."/>
            <person name="Angeli S."/>
            <person name="Foret S."/>
            <person name="Bucher G."/>
            <person name="Schuetz S."/>
            <person name="Maleszka R."/>
            <person name="Wimmer E.A."/>
            <person name="Beeman R.W."/>
            <person name="Lorenzen M."/>
            <person name="Tomoyasu Y."/>
            <person name="Miller S.C."/>
            <person name="Grossmann D."/>
            <person name="Bucher G."/>
        </authorList>
    </citation>
    <scope>NUCLEOTIDE SEQUENCE [LARGE SCALE GENOMIC DNA]</scope>
    <source>
        <strain evidence="8 9">Georgia GA2</strain>
    </source>
</reference>
<dbReference type="InterPro" id="IPR002018">
    <property type="entry name" value="CarbesteraseB"/>
</dbReference>
<proteinExistence type="inferred from homology"/>
<keyword evidence="9" id="KW-1185">Reference proteome</keyword>
<dbReference type="Gene3D" id="3.40.50.1820">
    <property type="entry name" value="alpha/beta hydrolase"/>
    <property type="match status" value="1"/>
</dbReference>
<dbReference type="OrthoDB" id="6846267at2759"/>
<evidence type="ECO:0000256" key="1">
    <source>
        <dbReference type="ARBA" id="ARBA00005964"/>
    </source>
</evidence>
<organism evidence="8 9">
    <name type="scientific">Tribolium castaneum</name>
    <name type="common">Red flour beetle</name>
    <dbReference type="NCBI Taxonomy" id="7070"/>
    <lineage>
        <taxon>Eukaryota</taxon>
        <taxon>Metazoa</taxon>
        <taxon>Ecdysozoa</taxon>
        <taxon>Arthropoda</taxon>
        <taxon>Hexapoda</taxon>
        <taxon>Insecta</taxon>
        <taxon>Pterygota</taxon>
        <taxon>Neoptera</taxon>
        <taxon>Endopterygota</taxon>
        <taxon>Coleoptera</taxon>
        <taxon>Polyphaga</taxon>
        <taxon>Cucujiformia</taxon>
        <taxon>Tenebrionidae</taxon>
        <taxon>Tenebrionidae incertae sedis</taxon>
        <taxon>Tribolium</taxon>
    </lineage>
</organism>
<comment type="similarity">
    <text evidence="1 6">Belongs to the type-B carboxylesterase/lipase family.</text>
</comment>
<accession>D2A327</accession>
<dbReference type="eggNOG" id="KOG1516">
    <property type="taxonomic scope" value="Eukaryota"/>
</dbReference>
<evidence type="ECO:0000259" key="7">
    <source>
        <dbReference type="Pfam" id="PF00135"/>
    </source>
</evidence>
<dbReference type="GO" id="GO:0052689">
    <property type="term" value="F:carboxylic ester hydrolase activity"/>
    <property type="evidence" value="ECO:0007669"/>
    <property type="project" value="UniProtKB-KW"/>
</dbReference>
<evidence type="ECO:0000256" key="4">
    <source>
        <dbReference type="ARBA" id="ARBA00023157"/>
    </source>
</evidence>
<name>D2A327_TRICA</name>
<feature type="domain" description="Carboxylesterase type B" evidence="7">
    <location>
        <begin position="29"/>
        <end position="556"/>
    </location>
</feature>
<dbReference type="HOGENOM" id="CLU_006586_13_2_1"/>
<dbReference type="EC" id="3.1.1.-" evidence="6"/>
<dbReference type="EMBL" id="KQ971338">
    <property type="protein sequence ID" value="EFA02259.2"/>
    <property type="molecule type" value="Genomic_DNA"/>
</dbReference>
<dbReference type="AlphaFoldDB" id="D2A327"/>
<sequence length="571" mass="65440">MKIHQCTVSTFLPSILVLFFVNFGFTQDAPIIKLPNGLIKGRVGQTIAKRPYWAYQKIPFATPPLGDLRFAAPVPSKNWDGVLETTKYDVICYQITSDSDLESEDCLYLNVYTPTDPSNKTNRGLPVMFFIYGGGFIEGNCFDYVYGPEYLLDRGVIVVCANYRVGPFGFLSTGDMTVPGNNGLKDQLLALQWTHDNIHLFGGDPTKVTIFGQSAGSASVAYHLLHTQSQGLFRAVICESGSFLSPWAYQRNARNYAFTTAGLIDEVVGKSNDSQTLLDFLRSVSAKELDQASYKLSLTEAHKNRQILQGFFFAPVIEPKHDGAFISQKMYVQLKKGDFIRVPTLMGFNSEENIFHTYLKLWFESALNTYDKNIDWLVPNDMRINDSEKRKQVGIKIRDIYTNGSDLLENGPSSVRYYSDTSYTRPIRKHAEIQSQFSDVFFYQFSYDGKLGNWSFTVKGAENVSHGEDNCYIWRKYDDYYDNSDLCRFPLPDRITQYRIQTIWTNFAKYLNPTPKKSKLLQNITWPKFDSKAQYVDILKNLEIKSEPKKETYDQWIELYDSLGYDDFDTY</sequence>
<dbReference type="InParanoid" id="D2A327"/>
<dbReference type="Proteomes" id="UP000007266">
    <property type="component" value="Linkage group 4"/>
</dbReference>
<dbReference type="KEGG" id="tca:662506"/>
<keyword evidence="4" id="KW-1015">Disulfide bond</keyword>
<dbReference type="PANTHER" id="PTHR43142:SF1">
    <property type="entry name" value="CARBOXYLIC ESTER HYDROLASE"/>
    <property type="match status" value="1"/>
</dbReference>
<dbReference type="STRING" id="7070.D2A327"/>
<evidence type="ECO:0000256" key="5">
    <source>
        <dbReference type="ARBA" id="ARBA00023180"/>
    </source>
</evidence>
<evidence type="ECO:0000256" key="2">
    <source>
        <dbReference type="ARBA" id="ARBA00022487"/>
    </source>
</evidence>
<dbReference type="InterPro" id="IPR019826">
    <property type="entry name" value="Carboxylesterase_B_AS"/>
</dbReference>
<dbReference type="PROSITE" id="PS00122">
    <property type="entry name" value="CARBOXYLESTERASE_B_1"/>
    <property type="match status" value="1"/>
</dbReference>
<dbReference type="SUPFAM" id="SSF53474">
    <property type="entry name" value="alpha/beta-Hydrolases"/>
    <property type="match status" value="1"/>
</dbReference>
<evidence type="ECO:0000256" key="3">
    <source>
        <dbReference type="ARBA" id="ARBA00022801"/>
    </source>
</evidence>
<dbReference type="PANTHER" id="PTHR43142">
    <property type="entry name" value="CARBOXYLIC ESTER HYDROLASE"/>
    <property type="match status" value="1"/>
</dbReference>
<evidence type="ECO:0000313" key="8">
    <source>
        <dbReference type="EMBL" id="EFA02259.2"/>
    </source>
</evidence>
<gene>
    <name evidence="8" type="primary">AUGUSTUS-3.0.2_07922</name>
    <name evidence="8" type="ORF">TcasGA2_TC007922</name>
</gene>
<protein>
    <recommendedName>
        <fullName evidence="6">Carboxylic ester hydrolase</fullName>
        <ecNumber evidence="6">3.1.1.-</ecNumber>
    </recommendedName>
</protein>
<dbReference type="OMA" id="NDMRIND"/>
<dbReference type="InterPro" id="IPR029058">
    <property type="entry name" value="AB_hydrolase_fold"/>
</dbReference>
<keyword evidence="3 6" id="KW-0378">Hydrolase</keyword>
<dbReference type="InterPro" id="IPR019819">
    <property type="entry name" value="Carboxylesterase_B_CS"/>
</dbReference>
<evidence type="ECO:0000313" key="9">
    <source>
        <dbReference type="Proteomes" id="UP000007266"/>
    </source>
</evidence>
<dbReference type="Pfam" id="PF00135">
    <property type="entry name" value="COesterase"/>
    <property type="match status" value="1"/>
</dbReference>
<dbReference type="FunFam" id="3.40.50.1820:FF:000155">
    <property type="entry name" value="Carboxylic ester hydrolase"/>
    <property type="match status" value="1"/>
</dbReference>